<comment type="caution">
    <text evidence="1">The sequence shown here is derived from an EMBL/GenBank/DDBJ whole genome shotgun (WGS) entry which is preliminary data.</text>
</comment>
<gene>
    <name evidence="1" type="ORF">Amon02_000824500</name>
</gene>
<sequence length="162" mass="19277">MLFTDSTMTERLEGSTTEQTTEIQEDNRLERFRNFMYQFGILETFYGTVKDPMECFRLIVSSLPLDVCYPVFAYAINNAMATYKQYFYFKDLIYAVPFYSLRVTIVGPEETFVKLVYDNSCVMKLKSRNDNWEGFMKTYADLFKKVKIDYFEKQTELPFVIH</sequence>
<accession>A0ACB5TG62</accession>
<reference evidence="1" key="1">
    <citation type="submission" date="2023-04" db="EMBL/GenBank/DDBJ databases">
        <title>Ambrosiozyma monospora NBRC 10751.</title>
        <authorList>
            <person name="Ichikawa N."/>
            <person name="Sato H."/>
            <person name="Tonouchi N."/>
        </authorList>
    </citation>
    <scope>NUCLEOTIDE SEQUENCE</scope>
    <source>
        <strain evidence="1">NBRC 10751</strain>
    </source>
</reference>
<organism evidence="1 2">
    <name type="scientific">Ambrosiozyma monospora</name>
    <name type="common">Yeast</name>
    <name type="synonym">Endomycopsis monosporus</name>
    <dbReference type="NCBI Taxonomy" id="43982"/>
    <lineage>
        <taxon>Eukaryota</taxon>
        <taxon>Fungi</taxon>
        <taxon>Dikarya</taxon>
        <taxon>Ascomycota</taxon>
        <taxon>Saccharomycotina</taxon>
        <taxon>Pichiomycetes</taxon>
        <taxon>Pichiales</taxon>
        <taxon>Pichiaceae</taxon>
        <taxon>Ambrosiozyma</taxon>
    </lineage>
</organism>
<keyword evidence="2" id="KW-1185">Reference proteome</keyword>
<name>A0ACB5TG62_AMBMO</name>
<dbReference type="Proteomes" id="UP001165064">
    <property type="component" value="Unassembled WGS sequence"/>
</dbReference>
<protein>
    <submittedName>
        <fullName evidence="1">Unnamed protein product</fullName>
    </submittedName>
</protein>
<evidence type="ECO:0000313" key="2">
    <source>
        <dbReference type="Proteomes" id="UP001165064"/>
    </source>
</evidence>
<dbReference type="EMBL" id="BSXS01007186">
    <property type="protein sequence ID" value="GME87739.1"/>
    <property type="molecule type" value="Genomic_DNA"/>
</dbReference>
<evidence type="ECO:0000313" key="1">
    <source>
        <dbReference type="EMBL" id="GME87739.1"/>
    </source>
</evidence>
<proteinExistence type="predicted"/>